<dbReference type="Pfam" id="PF21247">
    <property type="entry name" value="Fic-like_C"/>
    <property type="match status" value="1"/>
</dbReference>
<dbReference type="Proteomes" id="UP001207918">
    <property type="component" value="Unassembled WGS sequence"/>
</dbReference>
<keyword evidence="4" id="KW-1185">Reference proteome</keyword>
<dbReference type="PANTHER" id="PTHR30595">
    <property type="entry name" value="GLPR-RELATED TRANSCRIPTIONAL REPRESSOR"/>
    <property type="match status" value="1"/>
</dbReference>
<reference evidence="3 4" key="1">
    <citation type="submission" date="2021-03" db="EMBL/GenBank/DDBJ databases">
        <title>Aliifodinibius sp. nov., a new bacterium isolated from saline soil.</title>
        <authorList>
            <person name="Galisteo C."/>
            <person name="De La Haba R."/>
            <person name="Sanchez-Porro C."/>
            <person name="Ventosa A."/>
        </authorList>
    </citation>
    <scope>NUCLEOTIDE SEQUENCE [LARGE SCALE GENOMIC DNA]</scope>
    <source>
        <strain evidence="3 4">1BSP15-2V2</strain>
    </source>
</reference>
<dbReference type="InterPro" id="IPR049514">
    <property type="entry name" value="Fic-like_C"/>
</dbReference>
<dbReference type="RefSeq" id="WP_265763891.1">
    <property type="nucleotide sequence ID" value="NZ_JAGGJA010000001.1"/>
</dbReference>
<dbReference type="Gene3D" id="3.30.565.60">
    <property type="match status" value="1"/>
</dbReference>
<sequence length="564" mass="64364">MIDKEQLHNMVEGGENDRVEFKECSDSIPSSAYETVASFSNTNGGTILLGIDDAGEIMGINEDDELKLKSDFVTALNSPDCIEPPVYVQPQTIDTDQGKVIAVTIPNSSQVHKHAGKVYLRDVESDTDITNNQQRLSDLYQKKRTAFTETKIYPELTFEDLDSSLFDKARKLIRANQSDHPWIVLDDKELLEASILYKKDFTTGQEGLTLAAALIFGKDQTIQSLLPAYKVEAMVRRENLDRWDDRITLRTNLIDTYQQLKEFVYKHLSQKFHMEGDQRIDLRDVIFREVIGNAVVHREYTSALSTNLIIGRNEVTITNPNKALFHGPIDPSSFNPHPKNPNIRKFFTSFGWTDEIGSGIRNTTKWLPRYVPNAKPLFIEDDVFKTIIPLEVAHLGTYVNKWITLLDLPEELSQHIEEGLEEVLLPSDLIGASWNEVLLYLVPSWHKKGTKLERLDWPDKQFYKEEDIKEVPSWTTNGTKLLHKKVMYLIQILTLTSTPISLDDMMSAIGYKNRATFRGNYLDPLENVEFVTKTIPDKPQSPDQKYVITEKGKLFLGGHNLVSE</sequence>
<organism evidence="3 4">
    <name type="scientific">Fodinibius salsisoli</name>
    <dbReference type="NCBI Taxonomy" id="2820877"/>
    <lineage>
        <taxon>Bacteria</taxon>
        <taxon>Pseudomonadati</taxon>
        <taxon>Balneolota</taxon>
        <taxon>Balneolia</taxon>
        <taxon>Balneolales</taxon>
        <taxon>Balneolaceae</taxon>
        <taxon>Fodinibius</taxon>
    </lineage>
</organism>
<accession>A0ABT3PH33</accession>
<gene>
    <name evidence="3" type="ORF">J6I44_00110</name>
</gene>
<evidence type="ECO:0000313" key="4">
    <source>
        <dbReference type="Proteomes" id="UP001207918"/>
    </source>
</evidence>
<dbReference type="InterPro" id="IPR038461">
    <property type="entry name" value="Schlafen_AlbA_2_dom_sf"/>
</dbReference>
<dbReference type="Pfam" id="PF04326">
    <property type="entry name" value="SLFN_AlbA_2"/>
    <property type="match status" value="1"/>
</dbReference>
<evidence type="ECO:0000259" key="2">
    <source>
        <dbReference type="Pfam" id="PF21247"/>
    </source>
</evidence>
<dbReference type="InterPro" id="IPR038475">
    <property type="entry name" value="RecG_C_sf"/>
</dbReference>
<comment type="caution">
    <text evidence="3">The sequence shown here is derived from an EMBL/GenBank/DDBJ whole genome shotgun (WGS) entry which is preliminary data.</text>
</comment>
<feature type="domain" description="Filamentation induced by cAMP protein Fic-like C-terminal" evidence="2">
    <location>
        <begin position="486"/>
        <end position="549"/>
    </location>
</feature>
<name>A0ABT3PH33_9BACT</name>
<dbReference type="EMBL" id="JAGGJA010000001">
    <property type="protein sequence ID" value="MCW9705228.1"/>
    <property type="molecule type" value="Genomic_DNA"/>
</dbReference>
<evidence type="ECO:0000313" key="3">
    <source>
        <dbReference type="EMBL" id="MCW9705228.1"/>
    </source>
</evidence>
<evidence type="ECO:0000259" key="1">
    <source>
        <dbReference type="Pfam" id="PF04326"/>
    </source>
</evidence>
<dbReference type="PANTHER" id="PTHR30595:SF6">
    <property type="entry name" value="SCHLAFEN ALBA-2 DOMAIN-CONTAINING PROTEIN"/>
    <property type="match status" value="1"/>
</dbReference>
<proteinExistence type="predicted"/>
<dbReference type="InterPro" id="IPR007421">
    <property type="entry name" value="Schlafen_AlbA_2_dom"/>
</dbReference>
<protein>
    <submittedName>
        <fullName evidence="3">DNA binding domain-containing protein</fullName>
    </submittedName>
</protein>
<dbReference type="Gene3D" id="3.30.950.30">
    <property type="entry name" value="Schlafen, AAA domain"/>
    <property type="match status" value="1"/>
</dbReference>
<feature type="domain" description="Schlafen AlbA-2" evidence="1">
    <location>
        <begin position="15"/>
        <end position="126"/>
    </location>
</feature>